<proteinExistence type="predicted"/>
<name>A0A6N3G5M0_FLAPL</name>
<dbReference type="InterPro" id="IPR024937">
    <property type="entry name" value="Domain_X"/>
</dbReference>
<dbReference type="PANTHER" id="PTHR34047:SF8">
    <property type="entry name" value="PROTEIN YKFC"/>
    <property type="match status" value="1"/>
</dbReference>
<gene>
    <name evidence="3" type="primary">ltrA_2</name>
    <name evidence="3" type="ORF">FPLFYP42_02949</name>
</gene>
<dbReference type="InterPro" id="IPR043502">
    <property type="entry name" value="DNA/RNA_pol_sf"/>
</dbReference>
<reference evidence="3" key="1">
    <citation type="submission" date="2019-11" db="EMBL/GenBank/DDBJ databases">
        <authorList>
            <person name="Feng L."/>
        </authorList>
    </citation>
    <scope>NUCLEOTIDE SEQUENCE</scope>
    <source>
        <strain evidence="3">FplautiiLFYP42</strain>
    </source>
</reference>
<feature type="domain" description="Reverse transcriptase" evidence="2">
    <location>
        <begin position="69"/>
        <end position="362"/>
    </location>
</feature>
<dbReference type="CDD" id="cd01651">
    <property type="entry name" value="RT_G2_intron"/>
    <property type="match status" value="1"/>
</dbReference>
<evidence type="ECO:0000313" key="3">
    <source>
        <dbReference type="EMBL" id="VYU59694.1"/>
    </source>
</evidence>
<dbReference type="GO" id="GO:0006397">
    <property type="term" value="P:mRNA processing"/>
    <property type="evidence" value="ECO:0007669"/>
    <property type="project" value="InterPro"/>
</dbReference>
<dbReference type="PROSITE" id="PS50878">
    <property type="entry name" value="RT_POL"/>
    <property type="match status" value="1"/>
</dbReference>
<dbReference type="PANTHER" id="PTHR34047">
    <property type="entry name" value="NUCLEAR INTRON MATURASE 1, MITOCHONDRIAL-RELATED"/>
    <property type="match status" value="1"/>
</dbReference>
<dbReference type="InterPro" id="IPR049030">
    <property type="entry name" value="AI2M-like_HNH"/>
</dbReference>
<dbReference type="AlphaFoldDB" id="A0A6N3G5M0"/>
<protein>
    <submittedName>
        <fullName evidence="3">Group II intron-encoded protein LtrA</fullName>
    </submittedName>
</protein>
<accession>A0A6N3G5M0</accession>
<dbReference type="RefSeq" id="WP_154024214.1">
    <property type="nucleotide sequence ID" value="NZ_CAAKOI010000140.1"/>
</dbReference>
<evidence type="ECO:0000256" key="1">
    <source>
        <dbReference type="SAM" id="MobiDB-lite"/>
    </source>
</evidence>
<dbReference type="SUPFAM" id="SSF56672">
    <property type="entry name" value="DNA/RNA polymerases"/>
    <property type="match status" value="1"/>
</dbReference>
<dbReference type="Pfam" id="PF00078">
    <property type="entry name" value="RVT_1"/>
    <property type="match status" value="2"/>
</dbReference>
<feature type="compositionally biased region" description="Basic and acidic residues" evidence="1">
    <location>
        <begin position="78"/>
        <end position="96"/>
    </location>
</feature>
<dbReference type="InterPro" id="IPR000477">
    <property type="entry name" value="RT_dom"/>
</dbReference>
<dbReference type="Pfam" id="PF21368">
    <property type="entry name" value="AI2M-like_HNH"/>
    <property type="match status" value="1"/>
</dbReference>
<sequence>MRNPIAVLKSLEEKANQKGYVFERLYRNLYNPEFYLLAYQNIAKSQGSMTEGTDGMTLDDMTGGRIESIIASLKDHSYQPNPARRENIPKKNDPSKTRPLGIPSTDDKLVQEVVRMLLEAIYEPTFSTHSHGFRPKRSCHTALSEIKTTFSGVQWVIEGDIKACFDSFDHHVLIDILRRRIKDEHFIALMWKMLKAGYMEQWIYHHTYSGTPQGSGVSPILANIYLSELDRYLEEHQKQFRVGTQKRKASRDYEYARRKYRVQKTLLDQSHTKDAVRAFKQAQKNLLNTLYYPQADRNYQRLHFNRYADDFVVGIIGSRKDAERVKADIRDFLADTLKLTLSEEKTKITHSSELIDYLGYQFTVCRSRDAKRDESGVLRRMWYGKVALYVPHDKWVQKLKEYQAFKIVMDNDGKERWKPLHRGKLMHKDAIAIVSQFNAEIRGLYNYYSMAENVSVLNNFAFIMKGSFLKTLAAKGNTSCNKIRKKYERDGVISIPYVAKSGPKCCEFYHDGFTKKSTLPPLSADTLPQYVKYAKPNSLARRLKAGVCELCGAETKEIHMHHVRRLKDLTGEDELELKMMQMRRKSIALCPECYAKTKHAE</sequence>
<dbReference type="InterPro" id="IPR051083">
    <property type="entry name" value="GrpII_Intron_Splice-Mob/Def"/>
</dbReference>
<dbReference type="Pfam" id="PF01348">
    <property type="entry name" value="Intron_maturas2"/>
    <property type="match status" value="1"/>
</dbReference>
<feature type="region of interest" description="Disordered" evidence="1">
    <location>
        <begin position="78"/>
        <end position="103"/>
    </location>
</feature>
<dbReference type="EMBL" id="CACRUB010000048">
    <property type="protein sequence ID" value="VYU59694.1"/>
    <property type="molecule type" value="Genomic_DNA"/>
</dbReference>
<evidence type="ECO:0000259" key="2">
    <source>
        <dbReference type="PROSITE" id="PS50878"/>
    </source>
</evidence>
<organism evidence="3">
    <name type="scientific">Flavonifractor plautii</name>
    <name type="common">Fusobacterium plautii</name>
    <dbReference type="NCBI Taxonomy" id="292800"/>
    <lineage>
        <taxon>Bacteria</taxon>
        <taxon>Bacillati</taxon>
        <taxon>Bacillota</taxon>
        <taxon>Clostridia</taxon>
        <taxon>Eubacteriales</taxon>
        <taxon>Oscillospiraceae</taxon>
        <taxon>Flavonifractor</taxon>
    </lineage>
</organism>